<keyword evidence="3 10" id="KW-0732">Signal</keyword>
<dbReference type="SUPFAM" id="SSF50630">
    <property type="entry name" value="Acid proteases"/>
    <property type="match status" value="1"/>
</dbReference>
<protein>
    <recommendedName>
        <fullName evidence="11">Peptidase A1 domain-containing protein</fullName>
    </recommendedName>
</protein>
<evidence type="ECO:0000256" key="6">
    <source>
        <dbReference type="PIRSR" id="PIRSR601461-1"/>
    </source>
</evidence>
<keyword evidence="13" id="KW-1185">Reference proteome</keyword>
<dbReference type="Proteomes" id="UP001337655">
    <property type="component" value="Unassembled WGS sequence"/>
</dbReference>
<feature type="transmembrane region" description="Helical" evidence="9">
    <location>
        <begin position="512"/>
        <end position="533"/>
    </location>
</feature>
<evidence type="ECO:0000256" key="7">
    <source>
        <dbReference type="PIRSR" id="PIRSR601461-2"/>
    </source>
</evidence>
<dbReference type="InterPro" id="IPR001969">
    <property type="entry name" value="Aspartic_peptidase_AS"/>
</dbReference>
<dbReference type="GeneID" id="89923340"/>
<evidence type="ECO:0000313" key="13">
    <source>
        <dbReference type="Proteomes" id="UP001337655"/>
    </source>
</evidence>
<dbReference type="InterPro" id="IPR033876">
    <property type="entry name" value="SAP-like"/>
</dbReference>
<proteinExistence type="inferred from homology"/>
<dbReference type="InterPro" id="IPR001461">
    <property type="entry name" value="Aspartic_peptidase_A1"/>
</dbReference>
<dbReference type="PANTHER" id="PTHR47966">
    <property type="entry name" value="BETA-SITE APP-CLEAVING ENZYME, ISOFORM A-RELATED"/>
    <property type="match status" value="1"/>
</dbReference>
<keyword evidence="9" id="KW-1133">Transmembrane helix</keyword>
<feature type="signal peptide" evidence="10">
    <location>
        <begin position="1"/>
        <end position="22"/>
    </location>
</feature>
<dbReference type="GO" id="GO:0004190">
    <property type="term" value="F:aspartic-type endopeptidase activity"/>
    <property type="evidence" value="ECO:0007669"/>
    <property type="project" value="UniProtKB-KW"/>
</dbReference>
<keyword evidence="4 8" id="KW-0064">Aspartyl protease</keyword>
<feature type="active site" evidence="6">
    <location>
        <position position="83"/>
    </location>
</feature>
<dbReference type="Pfam" id="PF00026">
    <property type="entry name" value="Asp"/>
    <property type="match status" value="1"/>
</dbReference>
<gene>
    <name evidence="12" type="ORF">LTR77_001993</name>
</gene>
<dbReference type="CDD" id="cd05474">
    <property type="entry name" value="SAP_like"/>
    <property type="match status" value="1"/>
</dbReference>
<evidence type="ECO:0000256" key="5">
    <source>
        <dbReference type="ARBA" id="ARBA00022801"/>
    </source>
</evidence>
<dbReference type="AlphaFoldDB" id="A0AAV9PHQ5"/>
<organism evidence="12 13">
    <name type="scientific">Saxophila tyrrhenica</name>
    <dbReference type="NCBI Taxonomy" id="1690608"/>
    <lineage>
        <taxon>Eukaryota</taxon>
        <taxon>Fungi</taxon>
        <taxon>Dikarya</taxon>
        <taxon>Ascomycota</taxon>
        <taxon>Pezizomycotina</taxon>
        <taxon>Dothideomycetes</taxon>
        <taxon>Dothideomycetidae</taxon>
        <taxon>Mycosphaerellales</taxon>
        <taxon>Extremaceae</taxon>
        <taxon>Saxophila</taxon>
    </lineage>
</organism>
<evidence type="ECO:0000256" key="9">
    <source>
        <dbReference type="SAM" id="Phobius"/>
    </source>
</evidence>
<keyword evidence="5 8" id="KW-0378">Hydrolase</keyword>
<evidence type="ECO:0000256" key="1">
    <source>
        <dbReference type="ARBA" id="ARBA00007447"/>
    </source>
</evidence>
<comment type="caution">
    <text evidence="12">The sequence shown here is derived from an EMBL/GenBank/DDBJ whole genome shotgun (WGS) entry which is preliminary data.</text>
</comment>
<feature type="chain" id="PRO_5043765514" description="Peptidase A1 domain-containing protein" evidence="10">
    <location>
        <begin position="23"/>
        <end position="534"/>
    </location>
</feature>
<keyword evidence="7" id="KW-1015">Disulfide bond</keyword>
<dbReference type="InterPro" id="IPR021109">
    <property type="entry name" value="Peptidase_aspartic_dom_sf"/>
</dbReference>
<evidence type="ECO:0000256" key="8">
    <source>
        <dbReference type="RuleBase" id="RU000454"/>
    </source>
</evidence>
<feature type="disulfide bond" evidence="7">
    <location>
        <begin position="326"/>
        <end position="374"/>
    </location>
</feature>
<keyword evidence="9" id="KW-0472">Membrane</keyword>
<keyword evidence="2 8" id="KW-0645">Protease</keyword>
<keyword evidence="9" id="KW-0812">Transmembrane</keyword>
<name>A0AAV9PHQ5_9PEZI</name>
<feature type="active site" evidence="6">
    <location>
        <position position="295"/>
    </location>
</feature>
<dbReference type="PROSITE" id="PS00141">
    <property type="entry name" value="ASP_PROTEASE"/>
    <property type="match status" value="1"/>
</dbReference>
<dbReference type="Gene3D" id="2.40.70.10">
    <property type="entry name" value="Acid Proteases"/>
    <property type="match status" value="2"/>
</dbReference>
<dbReference type="RefSeq" id="XP_064662007.1">
    <property type="nucleotide sequence ID" value="XM_064799252.1"/>
</dbReference>
<evidence type="ECO:0000256" key="3">
    <source>
        <dbReference type="ARBA" id="ARBA00022729"/>
    </source>
</evidence>
<dbReference type="InterPro" id="IPR033121">
    <property type="entry name" value="PEPTIDASE_A1"/>
</dbReference>
<dbReference type="PANTHER" id="PTHR47966:SF65">
    <property type="entry name" value="ASPARTIC-TYPE ENDOPEPTIDASE"/>
    <property type="match status" value="1"/>
</dbReference>
<sequence length="534" mass="55915">MRSTTLTTTLTTTLLVATTVTALPELSIAKRHKHGARPVLQKRQDDEIVGTTVYDIITYSTGGAYYANLTVGTPPQNQVVILDTGSSNLYFDASSAPACQTDGAYACRGGTFSPAKSSSYEIVEPAPAFDTRFGDGSTASGPFASDTICLSDVCVSNVQFGVAQQVKSTTGYAIGLMGLGYSANEATRHEYPNIPEVLQASSEINSRLYSVYLNDEGATSGSILFGGIDVSKYTGPLQTLDVLPDARTRYIDQFITSVTALRTTVAGSSATIFANGATGVDAYASRSGSLPVLLDTGSAAWSVPPSVYRALLSQFPYITNQGVCDCSHADSDDTLTLTFDGAIEITVPAREFIVPLYNRTTNAAYTFTDGDQACVFMVVPSRGTGQGFLTLGDAVLRSMYVVFDLDQGQLSLAQANVNSTASPDVREVAAGPNGVKNAASRVQAAPSESGSAWPIAPQLSGSATQEFSVKTATTTVGAATGTAAVPADAQPSESASAAGLRVHPKLPPWMDWGYLCGVGMVVLMLFLISVPVWV</sequence>
<reference evidence="12 13" key="1">
    <citation type="submission" date="2023-08" db="EMBL/GenBank/DDBJ databases">
        <title>Black Yeasts Isolated from many extreme environments.</title>
        <authorList>
            <person name="Coleine C."/>
            <person name="Stajich J.E."/>
            <person name="Selbmann L."/>
        </authorList>
    </citation>
    <scope>NUCLEOTIDE SEQUENCE [LARGE SCALE GENOMIC DNA]</scope>
    <source>
        <strain evidence="12 13">CCFEE 5935</strain>
    </source>
</reference>
<comment type="similarity">
    <text evidence="1 8">Belongs to the peptidase A1 family.</text>
</comment>
<dbReference type="PROSITE" id="PS51767">
    <property type="entry name" value="PEPTIDASE_A1"/>
    <property type="match status" value="1"/>
</dbReference>
<evidence type="ECO:0000256" key="2">
    <source>
        <dbReference type="ARBA" id="ARBA00022670"/>
    </source>
</evidence>
<evidence type="ECO:0000256" key="4">
    <source>
        <dbReference type="ARBA" id="ARBA00022750"/>
    </source>
</evidence>
<dbReference type="PRINTS" id="PR00792">
    <property type="entry name" value="PEPSIN"/>
</dbReference>
<evidence type="ECO:0000313" key="12">
    <source>
        <dbReference type="EMBL" id="KAK5173312.1"/>
    </source>
</evidence>
<dbReference type="GO" id="GO:0006508">
    <property type="term" value="P:proteolysis"/>
    <property type="evidence" value="ECO:0007669"/>
    <property type="project" value="UniProtKB-KW"/>
</dbReference>
<feature type="domain" description="Peptidase A1" evidence="11">
    <location>
        <begin position="65"/>
        <end position="413"/>
    </location>
</feature>
<evidence type="ECO:0000256" key="10">
    <source>
        <dbReference type="SAM" id="SignalP"/>
    </source>
</evidence>
<evidence type="ECO:0000259" key="11">
    <source>
        <dbReference type="PROSITE" id="PS51767"/>
    </source>
</evidence>
<dbReference type="EMBL" id="JAVRRT010000003">
    <property type="protein sequence ID" value="KAK5173312.1"/>
    <property type="molecule type" value="Genomic_DNA"/>
</dbReference>
<accession>A0AAV9PHQ5</accession>